<dbReference type="Proteomes" id="UP000297030">
    <property type="component" value="Segment"/>
</dbReference>
<keyword evidence="2" id="KW-1133">Transmembrane helix</keyword>
<feature type="transmembrane region" description="Helical" evidence="2">
    <location>
        <begin position="12"/>
        <end position="31"/>
    </location>
</feature>
<proteinExistence type="predicted"/>
<keyword evidence="4" id="KW-1185">Reference proteome</keyword>
<feature type="transmembrane region" description="Helical" evidence="2">
    <location>
        <begin position="51"/>
        <end position="72"/>
    </location>
</feature>
<accession>A0A126FC87</accession>
<gene>
    <name evidence="3" type="primary">arif-1</name>
</gene>
<feature type="transmembrane region" description="Helical" evidence="2">
    <location>
        <begin position="93"/>
        <end position="122"/>
    </location>
</feature>
<dbReference type="RefSeq" id="YP_009666486.1">
    <property type="nucleotide sequence ID" value="NC_043520.1"/>
</dbReference>
<sequence length="339" mass="39373">MAFNTIYNVLQTFLDWALFAIYSAVYVLAVMGTSNDKYSFILDDVGERGKLINLSGGTAILFGLWLLISVKIKILHIIYNSNNNHHRHHHHRIIYIITEYLKCAMLLFNGLTVAFWLTLIVLQSKVHKSGHVPFLDALYRNYDLNSVCWSGVNMVDGNMIIANKNCFTIDDDPIDIIIKCVSCRMIVRNNEPTFFNLKPNRFDLSIITILAIQIWNMYLIVKELRYNKYYGQQQQGDGEQNTTNKKKKEEEESDSNYNEDEDSYFKNYYSEHAHLKTKPLTRFASFGKHQRDDEQHNKIDDIVYSVPKITCICKCKICACAKRLYSPPPPPPFPNFTFH</sequence>
<keyword evidence="2" id="KW-0472">Membrane</keyword>
<evidence type="ECO:0000256" key="1">
    <source>
        <dbReference type="SAM" id="MobiDB-lite"/>
    </source>
</evidence>
<dbReference type="GeneID" id="40526756"/>
<keyword evidence="2" id="KW-0812">Transmembrane</keyword>
<dbReference type="KEGG" id="vg:40526756"/>
<organism evidence="3 4">
    <name type="scientific">Lonomia obliqua multiple nucleopolyhedrovirus</name>
    <dbReference type="NCBI Taxonomy" id="134394"/>
    <lineage>
        <taxon>Viruses</taxon>
        <taxon>Viruses incertae sedis</taxon>
        <taxon>Naldaviricetes</taxon>
        <taxon>Lefavirales</taxon>
        <taxon>Baculoviridae</taxon>
        <taxon>Alphabaculovirus</taxon>
        <taxon>Alphabaculovirus lonobliquae</taxon>
        <taxon>Lonomia obliqua nucleopolyhedrovirus</taxon>
    </lineage>
</organism>
<evidence type="ECO:0000313" key="3">
    <source>
        <dbReference type="EMBL" id="AKN81010.1"/>
    </source>
</evidence>
<feature type="region of interest" description="Disordered" evidence="1">
    <location>
        <begin position="233"/>
        <end position="260"/>
    </location>
</feature>
<dbReference type="Pfam" id="PF06770">
    <property type="entry name" value="Arif-1"/>
    <property type="match status" value="1"/>
</dbReference>
<feature type="transmembrane region" description="Helical" evidence="2">
    <location>
        <begin position="202"/>
        <end position="221"/>
    </location>
</feature>
<dbReference type="EMBL" id="KP763670">
    <property type="protein sequence ID" value="AKN81010.1"/>
    <property type="molecule type" value="Genomic_DNA"/>
</dbReference>
<evidence type="ECO:0000313" key="4">
    <source>
        <dbReference type="Proteomes" id="UP000297030"/>
    </source>
</evidence>
<protein>
    <submittedName>
        <fullName evidence="3">Actin-Rearrangement-Inducing Factor 1</fullName>
    </submittedName>
</protein>
<feature type="compositionally biased region" description="Acidic residues" evidence="1">
    <location>
        <begin position="251"/>
        <end position="260"/>
    </location>
</feature>
<name>A0A126FC87_9ABAC</name>
<dbReference type="InterPro" id="IPR010639">
    <property type="entry name" value="Actin-rearrang-inducing_fac"/>
</dbReference>
<evidence type="ECO:0000256" key="2">
    <source>
        <dbReference type="SAM" id="Phobius"/>
    </source>
</evidence>
<reference evidence="3 4" key="1">
    <citation type="submission" date="2015-02" db="EMBL/GenBank/DDBJ databases">
        <title>Complete genome of a baculovirus isolated from a medical interest larvae: lLonomia obliqua (Lepidoptera: Saturniidae).</title>
        <authorList>
            <person name="Clara A.-S.W."/>
            <person name="Daniel A.-A.M.P."/>
            <person name="Miguel A.S."/>
            <person name="Jhon F.E.A."/>
            <person name="Fabricio M.S."/>
            <person name="Jose W.L.C."/>
            <person name="Bergmann R.M."/>
            <person name="Fernando M.L."/>
        </authorList>
    </citation>
    <scope>NUCLEOTIDE SEQUENCE [LARGE SCALE GENOMIC DNA]</scope>
    <source>
        <strain evidence="3">SP/2000</strain>
    </source>
</reference>